<evidence type="ECO:0000256" key="1">
    <source>
        <dbReference type="SAM" id="MobiDB-lite"/>
    </source>
</evidence>
<protein>
    <submittedName>
        <fullName evidence="2">Uncharacterized protein</fullName>
    </submittedName>
</protein>
<proteinExistence type="predicted"/>
<dbReference type="AlphaFoldDB" id="A0A7T7RI69"/>
<dbReference type="InterPro" id="IPR046269">
    <property type="entry name" value="DUF6302"/>
</dbReference>
<dbReference type="Pfam" id="PF19819">
    <property type="entry name" value="DUF6302"/>
    <property type="match status" value="1"/>
</dbReference>
<dbReference type="EMBL" id="CP066832">
    <property type="protein sequence ID" value="QQM47532.1"/>
    <property type="molecule type" value="Genomic_DNA"/>
</dbReference>
<accession>A0A7T7RI69</accession>
<dbReference type="Proteomes" id="UP000595636">
    <property type="component" value="Plasmid unnamed1"/>
</dbReference>
<keyword evidence="2" id="KW-0614">Plasmid</keyword>
<evidence type="ECO:0000313" key="3">
    <source>
        <dbReference type="Proteomes" id="UP000595636"/>
    </source>
</evidence>
<gene>
    <name evidence="2" type="ORF">JEQ17_49155</name>
</gene>
<dbReference type="RefSeq" id="WP_200402256.1">
    <property type="nucleotide sequence ID" value="NZ_CP066832.1"/>
</dbReference>
<evidence type="ECO:0000313" key="2">
    <source>
        <dbReference type="EMBL" id="QQM47532.1"/>
    </source>
</evidence>
<sequence>MTPSPPSPVQQLDVRILPATAACDYEFWEARLISPHLLRDAVAVALHRLPLLAVPVGADRRSGHMDMLDPGFAQVLAHALRGRPGFERPVASGQLVRWGDPMPDNLAPDAHRRFQGLREHPRRPASIRPPAGHGGHDLGLPPPKSPPGRQPTPPRAVVQAGAAPTP</sequence>
<keyword evidence="3" id="KW-1185">Reference proteome</keyword>
<feature type="compositionally biased region" description="Pro residues" evidence="1">
    <location>
        <begin position="140"/>
        <end position="154"/>
    </location>
</feature>
<name>A0A7T7RI69_9ACTN</name>
<feature type="region of interest" description="Disordered" evidence="1">
    <location>
        <begin position="118"/>
        <end position="166"/>
    </location>
</feature>
<geneLocation type="plasmid" evidence="2 3">
    <name>unnamed1</name>
</geneLocation>
<reference evidence="2 3" key="1">
    <citation type="submission" date="2020-12" db="EMBL/GenBank/DDBJ databases">
        <title>A novel species.</title>
        <authorList>
            <person name="Li K."/>
        </authorList>
    </citation>
    <scope>NUCLEOTIDE SEQUENCE [LARGE SCALE GENOMIC DNA]</scope>
    <source>
        <strain evidence="2 3">ZYC-3</strain>
        <plasmid evidence="2 3">unnamed1</plasmid>
    </source>
</reference>
<dbReference type="KEGG" id="slf:JEQ17_49155"/>
<organism evidence="2 3">
    <name type="scientific">Streptomyces liliifuscus</name>
    <dbReference type="NCBI Taxonomy" id="2797636"/>
    <lineage>
        <taxon>Bacteria</taxon>
        <taxon>Bacillati</taxon>
        <taxon>Actinomycetota</taxon>
        <taxon>Actinomycetes</taxon>
        <taxon>Kitasatosporales</taxon>
        <taxon>Streptomycetaceae</taxon>
        <taxon>Streptomyces</taxon>
    </lineage>
</organism>